<dbReference type="InterPro" id="IPR000182">
    <property type="entry name" value="GNAT_dom"/>
</dbReference>
<reference evidence="2" key="1">
    <citation type="journal article" date="2020" name="Nature">
        <title>Giant virus diversity and host interactions through global metagenomics.</title>
        <authorList>
            <person name="Schulz F."/>
            <person name="Roux S."/>
            <person name="Paez-Espino D."/>
            <person name="Jungbluth S."/>
            <person name="Walsh D.A."/>
            <person name="Denef V.J."/>
            <person name="McMahon K.D."/>
            <person name="Konstantinidis K.T."/>
            <person name="Eloe-Fadrosh E.A."/>
            <person name="Kyrpides N.C."/>
            <person name="Woyke T."/>
        </authorList>
    </citation>
    <scope>NUCLEOTIDE SEQUENCE</scope>
    <source>
        <strain evidence="2">GVMAG-M-3300023179-62</strain>
    </source>
</reference>
<name>A0A6C0H315_9ZZZZ</name>
<proteinExistence type="predicted"/>
<sequence>MILDSSKKFVALEYSNPEEKLVIDKIASFIFRKKQTSVEKCGSQGNISFATNLNYLFFLLTLSQGLDDIQIDHSGKVIDSRLDKIYKYMKKVRFLELITSYCLLRDTPLCIQIWDVCIFSERRGTGIGNLLISNAVTLSPKNFWLVVLPDNTPAATLYIKNGFSIHNITQTDTSGAKISDKDVISMIYDKKEPRMSIDDNMEKFKIFSDRILGFVKIETLNIKIDREIINFFDSIIKNPSISYQVGGCFLTKHNDRFNAVIEYKDSVPYIVLGINKNVIRGEETRLGGSIIEYNFMFISKPSSYDRAIHMPSASDMTVCTQTMLFNIIRLIKTQKFFIFYFDCVISINISPDLTEFILEVLDKSILSLDHLVACFNNLTTITMAPVYEKSFHDNNQIITTLLLQGSSPESFHDSIRHYTSILTCSFLNRICVKDLIDSDSTGAIYTPLLEFFKRKGWDDPSSISIFCTEDHKIHENARSEGLYISCENTVVPRNLSELKYSDIDMVDLNILSRDDLLSRLTDSQAGTLFVLQ</sequence>
<dbReference type="SUPFAM" id="SSF55729">
    <property type="entry name" value="Acyl-CoA N-acyltransferases (Nat)"/>
    <property type="match status" value="1"/>
</dbReference>
<feature type="domain" description="N-acetyltransferase" evidence="1">
    <location>
        <begin position="107"/>
        <end position="163"/>
    </location>
</feature>
<dbReference type="Gene3D" id="3.40.630.30">
    <property type="match status" value="1"/>
</dbReference>
<evidence type="ECO:0000259" key="1">
    <source>
        <dbReference type="Pfam" id="PF00583"/>
    </source>
</evidence>
<dbReference type="GO" id="GO:0016747">
    <property type="term" value="F:acyltransferase activity, transferring groups other than amino-acyl groups"/>
    <property type="evidence" value="ECO:0007669"/>
    <property type="project" value="InterPro"/>
</dbReference>
<organism evidence="2">
    <name type="scientific">viral metagenome</name>
    <dbReference type="NCBI Taxonomy" id="1070528"/>
    <lineage>
        <taxon>unclassified sequences</taxon>
        <taxon>metagenomes</taxon>
        <taxon>organismal metagenomes</taxon>
    </lineage>
</organism>
<evidence type="ECO:0000313" key="2">
    <source>
        <dbReference type="EMBL" id="QHT74770.1"/>
    </source>
</evidence>
<dbReference type="Pfam" id="PF00583">
    <property type="entry name" value="Acetyltransf_1"/>
    <property type="match status" value="1"/>
</dbReference>
<dbReference type="AlphaFoldDB" id="A0A6C0H315"/>
<protein>
    <recommendedName>
        <fullName evidence="1">N-acetyltransferase domain-containing protein</fullName>
    </recommendedName>
</protein>
<dbReference type="EMBL" id="MN739858">
    <property type="protein sequence ID" value="QHT74770.1"/>
    <property type="molecule type" value="Genomic_DNA"/>
</dbReference>
<dbReference type="InterPro" id="IPR016181">
    <property type="entry name" value="Acyl_CoA_acyltransferase"/>
</dbReference>
<accession>A0A6C0H315</accession>